<sequence>MAEESGGESWWGAWGTEFLSNVKAKSAETLSLVKQDLSEFVTTIQHDTTVTVAETASNVKEKLKVEEDETDGSTTAVIRQGVSQWLGSLSTALRENVSQMTAIVDEEPTSSEPAPVFDRIQARVHEIQTDPSTYCNDPDGHPAHFEEWREKFDLEQHKAEISELLVNRPEIRSLYTKLVPSAVTNYLFWARYFYKIHQFEQEEKRKAALVERANKIEEEELGWGDEDDSWDVEESSSKDPTKSSGMDKLVLLENETTVPDNKQDGESQKNRNDLKNENNPKKLPPADETKAVCEEQVKPLETDDQYESSGEKKMGNENATEDPNKSTEKLTSSSASEDKLSLPEKSTSLPTDDDDNDKSDKPRQSSTPQPCIEDNQPTTSESLKMESYDHLNQENSSNSSVDSSWSKLSEEDLKHNNHGIKTDKSQQDVSNHLKAPSPSNSERSSSSLVVIPPVQEKDIDIDWDDDDDFGDDVIGSDVTSDNKNAIKSTEIEDDEDDWENWE</sequence>
<dbReference type="InterPro" id="IPR051494">
    <property type="entry name" value="BSD_domain-containing"/>
</dbReference>
<accession>A0A6P8I832</accession>
<feature type="compositionally biased region" description="Low complexity" evidence="1">
    <location>
        <begin position="437"/>
        <end position="447"/>
    </location>
</feature>
<dbReference type="RefSeq" id="XP_031560855.1">
    <property type="nucleotide sequence ID" value="XM_031704995.1"/>
</dbReference>
<feature type="compositionally biased region" description="Acidic residues" evidence="1">
    <location>
        <begin position="461"/>
        <end position="471"/>
    </location>
</feature>
<dbReference type="GeneID" id="116296884"/>
<name>A0A6P8I832_ACTTE</name>
<dbReference type="OrthoDB" id="73788at2759"/>
<feature type="compositionally biased region" description="Polar residues" evidence="1">
    <location>
        <begin position="478"/>
        <end position="487"/>
    </location>
</feature>
<dbReference type="Pfam" id="PF03909">
    <property type="entry name" value="BSD"/>
    <property type="match status" value="1"/>
</dbReference>
<dbReference type="PANTHER" id="PTHR16019">
    <property type="entry name" value="SYNAPSE-ASSOCIATED PROTEIN"/>
    <property type="match status" value="1"/>
</dbReference>
<dbReference type="KEGG" id="aten:116296884"/>
<feature type="compositionally biased region" description="Acidic residues" evidence="1">
    <location>
        <begin position="220"/>
        <end position="234"/>
    </location>
</feature>
<feature type="region of interest" description="Disordered" evidence="1">
    <location>
        <begin position="220"/>
        <end position="502"/>
    </location>
</feature>
<evidence type="ECO:0000313" key="4">
    <source>
        <dbReference type="RefSeq" id="XP_031560855.1"/>
    </source>
</evidence>
<dbReference type="InParanoid" id="A0A6P8I832"/>
<dbReference type="AlphaFoldDB" id="A0A6P8I832"/>
<organism evidence="3 4">
    <name type="scientific">Actinia tenebrosa</name>
    <name type="common">Australian red waratah sea anemone</name>
    <dbReference type="NCBI Taxonomy" id="6105"/>
    <lineage>
        <taxon>Eukaryota</taxon>
        <taxon>Metazoa</taxon>
        <taxon>Cnidaria</taxon>
        <taxon>Anthozoa</taxon>
        <taxon>Hexacorallia</taxon>
        <taxon>Actiniaria</taxon>
        <taxon>Actiniidae</taxon>
        <taxon>Actinia</taxon>
    </lineage>
</organism>
<feature type="compositionally biased region" description="Basic and acidic residues" evidence="1">
    <location>
        <begin position="383"/>
        <end position="392"/>
    </location>
</feature>
<evidence type="ECO:0000313" key="3">
    <source>
        <dbReference type="Proteomes" id="UP000515163"/>
    </source>
</evidence>
<feature type="compositionally biased region" description="Basic and acidic residues" evidence="1">
    <location>
        <begin position="261"/>
        <end position="301"/>
    </location>
</feature>
<dbReference type="SMART" id="SM00751">
    <property type="entry name" value="BSD"/>
    <property type="match status" value="1"/>
</dbReference>
<feature type="domain" description="BSD" evidence="2">
    <location>
        <begin position="148"/>
        <end position="200"/>
    </location>
</feature>
<protein>
    <submittedName>
        <fullName evidence="4">BSD domain-containing protein 1-like</fullName>
    </submittedName>
</protein>
<keyword evidence="3" id="KW-1185">Reference proteome</keyword>
<feature type="compositionally biased region" description="Basic and acidic residues" evidence="1">
    <location>
        <begin position="408"/>
        <end position="426"/>
    </location>
</feature>
<dbReference type="PANTHER" id="PTHR16019:SF5">
    <property type="entry name" value="BSD DOMAIN-CONTAINING PROTEIN 1"/>
    <property type="match status" value="1"/>
</dbReference>
<dbReference type="InterPro" id="IPR035925">
    <property type="entry name" value="BSD_dom_sf"/>
</dbReference>
<feature type="compositionally biased region" description="Acidic residues" evidence="1">
    <location>
        <begin position="491"/>
        <end position="502"/>
    </location>
</feature>
<dbReference type="Proteomes" id="UP000515163">
    <property type="component" value="Unplaced"/>
</dbReference>
<reference evidence="4" key="1">
    <citation type="submission" date="2025-08" db="UniProtKB">
        <authorList>
            <consortium name="RefSeq"/>
        </authorList>
    </citation>
    <scope>IDENTIFICATION</scope>
    <source>
        <tissue evidence="4">Tentacle</tissue>
    </source>
</reference>
<gene>
    <name evidence="4" type="primary">LOC116296884</name>
</gene>
<feature type="compositionally biased region" description="Low complexity" evidence="1">
    <location>
        <begin position="393"/>
        <end position="407"/>
    </location>
</feature>
<dbReference type="SUPFAM" id="SSF140383">
    <property type="entry name" value="BSD domain-like"/>
    <property type="match status" value="1"/>
</dbReference>
<dbReference type="PROSITE" id="PS50858">
    <property type="entry name" value="BSD"/>
    <property type="match status" value="1"/>
</dbReference>
<evidence type="ECO:0000259" key="2">
    <source>
        <dbReference type="PROSITE" id="PS50858"/>
    </source>
</evidence>
<dbReference type="FunCoup" id="A0A6P8I832">
    <property type="interactions" value="1306"/>
</dbReference>
<dbReference type="InterPro" id="IPR005607">
    <property type="entry name" value="BSD_dom"/>
</dbReference>
<feature type="compositionally biased region" description="Polar residues" evidence="1">
    <location>
        <begin position="364"/>
        <end position="382"/>
    </location>
</feature>
<proteinExistence type="predicted"/>
<dbReference type="Gene3D" id="1.10.3970.10">
    <property type="entry name" value="BSD domain"/>
    <property type="match status" value="1"/>
</dbReference>
<dbReference type="GO" id="GO:0005737">
    <property type="term" value="C:cytoplasm"/>
    <property type="evidence" value="ECO:0007669"/>
    <property type="project" value="TreeGrafter"/>
</dbReference>
<evidence type="ECO:0000256" key="1">
    <source>
        <dbReference type="SAM" id="MobiDB-lite"/>
    </source>
</evidence>